<evidence type="ECO:0000256" key="11">
    <source>
        <dbReference type="PROSITE-ProRule" id="PRU01263"/>
    </source>
</evidence>
<feature type="region of interest" description="Disordered" evidence="12">
    <location>
        <begin position="1"/>
        <end position="31"/>
    </location>
</feature>
<evidence type="ECO:0000256" key="1">
    <source>
        <dbReference type="ARBA" id="ARBA00004123"/>
    </source>
</evidence>
<evidence type="ECO:0000313" key="16">
    <source>
        <dbReference type="RefSeq" id="XP_015589823.2"/>
    </source>
</evidence>
<dbReference type="GeneID" id="107265174"/>
<evidence type="ECO:0000313" key="15">
    <source>
        <dbReference type="Proteomes" id="UP000694920"/>
    </source>
</evidence>
<dbReference type="RefSeq" id="XP_015589823.2">
    <property type="nucleotide sequence ID" value="XM_015734337.2"/>
</dbReference>
<feature type="domain" description="C2H2-type" evidence="13">
    <location>
        <begin position="599"/>
        <end position="627"/>
    </location>
</feature>
<feature type="domain" description="C2H2-type" evidence="13">
    <location>
        <begin position="480"/>
        <end position="508"/>
    </location>
</feature>
<feature type="domain" description="ZAD" evidence="14">
    <location>
        <begin position="53"/>
        <end position="128"/>
    </location>
</feature>
<dbReference type="SUPFAM" id="SSF57667">
    <property type="entry name" value="beta-beta-alpha zinc fingers"/>
    <property type="match status" value="5"/>
</dbReference>
<dbReference type="FunFam" id="3.30.160.60:FF:000145">
    <property type="entry name" value="Zinc finger protein 574"/>
    <property type="match status" value="1"/>
</dbReference>
<feature type="binding site" evidence="11">
    <location>
        <position position="104"/>
    </location>
    <ligand>
        <name>Zn(2+)</name>
        <dbReference type="ChEBI" id="CHEBI:29105"/>
    </ligand>
</feature>
<dbReference type="Gene3D" id="3.40.1800.20">
    <property type="match status" value="1"/>
</dbReference>
<feature type="compositionally biased region" description="Low complexity" evidence="12">
    <location>
        <begin position="243"/>
        <end position="266"/>
    </location>
</feature>
<evidence type="ECO:0000256" key="2">
    <source>
        <dbReference type="ARBA" id="ARBA00022723"/>
    </source>
</evidence>
<evidence type="ECO:0000259" key="13">
    <source>
        <dbReference type="PROSITE" id="PS50157"/>
    </source>
</evidence>
<feature type="domain" description="C2H2-type" evidence="13">
    <location>
        <begin position="657"/>
        <end position="684"/>
    </location>
</feature>
<dbReference type="PANTHER" id="PTHR24393:SF34">
    <property type="entry name" value="PR_SET DOMAIN 13"/>
    <property type="match status" value="1"/>
</dbReference>
<dbReference type="Pfam" id="PF00096">
    <property type="entry name" value="zf-C2H2"/>
    <property type="match status" value="5"/>
</dbReference>
<reference evidence="16" key="1">
    <citation type="submission" date="2025-08" db="UniProtKB">
        <authorList>
            <consortium name="RefSeq"/>
        </authorList>
    </citation>
    <scope>IDENTIFICATION</scope>
</reference>
<dbReference type="GO" id="GO:0001228">
    <property type="term" value="F:DNA-binding transcription activator activity, RNA polymerase II-specific"/>
    <property type="evidence" value="ECO:0007669"/>
    <property type="project" value="TreeGrafter"/>
</dbReference>
<dbReference type="SMART" id="SM00355">
    <property type="entry name" value="ZnF_C2H2"/>
    <property type="match status" value="9"/>
</dbReference>
<evidence type="ECO:0000256" key="9">
    <source>
        <dbReference type="ARBA" id="ARBA00023242"/>
    </source>
</evidence>
<keyword evidence="5 11" id="KW-0862">Zinc</keyword>
<dbReference type="InterPro" id="IPR012934">
    <property type="entry name" value="Znf_AD"/>
</dbReference>
<evidence type="ECO:0000256" key="6">
    <source>
        <dbReference type="ARBA" id="ARBA00023015"/>
    </source>
</evidence>
<feature type="compositionally biased region" description="Acidic residues" evidence="12">
    <location>
        <begin position="271"/>
        <end position="291"/>
    </location>
</feature>
<feature type="binding site" evidence="11">
    <location>
        <position position="58"/>
    </location>
    <ligand>
        <name>Zn(2+)</name>
        <dbReference type="ChEBI" id="CHEBI:29105"/>
    </ligand>
</feature>
<dbReference type="Gene3D" id="3.30.160.60">
    <property type="entry name" value="Classic Zinc Finger"/>
    <property type="match status" value="5"/>
</dbReference>
<dbReference type="InterPro" id="IPR036236">
    <property type="entry name" value="Znf_C2H2_sf"/>
</dbReference>
<dbReference type="GO" id="GO:0005634">
    <property type="term" value="C:nucleus"/>
    <property type="evidence" value="ECO:0007669"/>
    <property type="project" value="UniProtKB-SubCell"/>
</dbReference>
<feature type="compositionally biased region" description="Basic and acidic residues" evidence="12">
    <location>
        <begin position="424"/>
        <end position="441"/>
    </location>
</feature>
<dbReference type="PROSITE" id="PS00028">
    <property type="entry name" value="ZINC_FINGER_C2H2_1"/>
    <property type="match status" value="7"/>
</dbReference>
<protein>
    <submittedName>
        <fullName evidence="16">Telomere zinc finger-associated protein isoform X15</fullName>
    </submittedName>
</protein>
<evidence type="ECO:0000256" key="8">
    <source>
        <dbReference type="ARBA" id="ARBA00023163"/>
    </source>
</evidence>
<keyword evidence="6" id="KW-0805">Transcription regulation</keyword>
<dbReference type="GO" id="GO:0000978">
    <property type="term" value="F:RNA polymerase II cis-regulatory region sequence-specific DNA binding"/>
    <property type="evidence" value="ECO:0007669"/>
    <property type="project" value="TreeGrafter"/>
</dbReference>
<evidence type="ECO:0000256" key="5">
    <source>
        <dbReference type="ARBA" id="ARBA00022833"/>
    </source>
</evidence>
<feature type="domain" description="C2H2-type" evidence="13">
    <location>
        <begin position="685"/>
        <end position="712"/>
    </location>
</feature>
<feature type="domain" description="C2H2-type" evidence="13">
    <location>
        <begin position="451"/>
        <end position="479"/>
    </location>
</feature>
<evidence type="ECO:0000256" key="3">
    <source>
        <dbReference type="ARBA" id="ARBA00022737"/>
    </source>
</evidence>
<feature type="region of interest" description="Disordered" evidence="12">
    <location>
        <begin position="227"/>
        <end position="311"/>
    </location>
</feature>
<keyword evidence="3" id="KW-0677">Repeat</keyword>
<dbReference type="InterPro" id="IPR013087">
    <property type="entry name" value="Znf_C2H2_type"/>
</dbReference>
<dbReference type="FunFam" id="3.30.160.60:FF:000325">
    <property type="entry name" value="ZFP90 zinc finger protein"/>
    <property type="match status" value="1"/>
</dbReference>
<keyword evidence="7" id="KW-0238">DNA-binding</keyword>
<evidence type="ECO:0000259" key="14">
    <source>
        <dbReference type="PROSITE" id="PS51915"/>
    </source>
</evidence>
<name>A0AAJ7FFW9_CEPCN</name>
<feature type="compositionally biased region" description="Polar residues" evidence="12">
    <location>
        <begin position="233"/>
        <end position="242"/>
    </location>
</feature>
<dbReference type="Pfam" id="PF07776">
    <property type="entry name" value="zf-AD"/>
    <property type="match status" value="1"/>
</dbReference>
<gene>
    <name evidence="16" type="primary">LOC107265174</name>
</gene>
<dbReference type="PROSITE" id="PS50157">
    <property type="entry name" value="ZINC_FINGER_C2H2_2"/>
    <property type="match status" value="6"/>
</dbReference>
<comment type="subcellular location">
    <subcellularLocation>
        <location evidence="1">Nucleus</location>
    </subcellularLocation>
</comment>
<keyword evidence="15" id="KW-1185">Reference proteome</keyword>
<accession>A0AAJ7FFW9</accession>
<evidence type="ECO:0000256" key="10">
    <source>
        <dbReference type="PROSITE-ProRule" id="PRU00042"/>
    </source>
</evidence>
<dbReference type="SMART" id="SM00868">
    <property type="entry name" value="zf-AD"/>
    <property type="match status" value="1"/>
</dbReference>
<evidence type="ECO:0000256" key="4">
    <source>
        <dbReference type="ARBA" id="ARBA00022771"/>
    </source>
</evidence>
<keyword evidence="9" id="KW-0539">Nucleus</keyword>
<dbReference type="PROSITE" id="PS51915">
    <property type="entry name" value="ZAD"/>
    <property type="match status" value="1"/>
</dbReference>
<evidence type="ECO:0000256" key="12">
    <source>
        <dbReference type="SAM" id="MobiDB-lite"/>
    </source>
</evidence>
<keyword evidence="8" id="KW-0804">Transcription</keyword>
<dbReference type="GO" id="GO:0008270">
    <property type="term" value="F:zinc ion binding"/>
    <property type="evidence" value="ECO:0007669"/>
    <property type="project" value="UniProtKB-UniRule"/>
</dbReference>
<keyword evidence="4 10" id="KW-0863">Zinc-finger</keyword>
<dbReference type="SUPFAM" id="SSF57716">
    <property type="entry name" value="Glucocorticoid receptor-like (DNA-binding domain)"/>
    <property type="match status" value="1"/>
</dbReference>
<dbReference type="Proteomes" id="UP000694920">
    <property type="component" value="Unplaced"/>
</dbReference>
<feature type="region of interest" description="Disordered" evidence="12">
    <location>
        <begin position="414"/>
        <end position="441"/>
    </location>
</feature>
<dbReference type="AlphaFoldDB" id="A0AAJ7FFW9"/>
<feature type="domain" description="C2H2-type" evidence="13">
    <location>
        <begin position="628"/>
        <end position="656"/>
    </location>
</feature>
<proteinExistence type="predicted"/>
<evidence type="ECO:0000256" key="7">
    <source>
        <dbReference type="ARBA" id="ARBA00023125"/>
    </source>
</evidence>
<feature type="binding site" evidence="11">
    <location>
        <position position="101"/>
    </location>
    <ligand>
        <name>Zn(2+)</name>
        <dbReference type="ChEBI" id="CHEBI:29105"/>
    </ligand>
</feature>
<sequence length="751" mass="83291">MAETARSGVNERRAPNDAGSSPAWVKQRTRPRARLASRTGVLHGKMSSLDYLDLCRLCLVKDRVSVPIFEGEGDVRQIFLKIAACLPVKVAREDKLPKKICDDCVYKVELFYQFWNTTANAEKQLLQWLGEVGLEEKQGYVTGVLNPSVMKQEQNSESRLDSNVMQQVSGHQDNMGGMTMIDNMGLGMPIMIPSGNQQQITSVPMDTSGNSVQTVRPVQQAVVAVAGPSAQPNHQEQLAQNQGSASATAGTGTNPTTATPTVVTASISHQDDEEDTTDEDENSDEECDADEGLPVKEESEEDPSNNRTIEPTTFVNVSLACDEAGPSGLQQQKITEMPEMSMPQAADGDPKSGNRNDPLRVQPYVTVRSDEKSIWVPAPKVEIESDAEVVIADSTPDSNLTAIPLRTVAADRAPRLSRTVLTSKSKERRKEKSPGRLEGKLPREPRLLVEPKCETCSKSFASKRKLTVHTKYVHSSLRPFACKICGHAFKMKNALKKHVQVIHEGLYELLPCKVCGYKAKDKSRLEDHYVRRHTDIYATSCYICGMQLRFKRDLTTHINQIHSGPIVCERCGDVLPSYRSLCNHKKTHHAVGAKRNRNFKCGICSKGFASQESADAHKLKQHNDGGSCYCDHCGKPFTGKYALTHHIQNVHREDRPYSCPVCVKTFKMHSLLQLHLFTHTDVKPYRCDICGSAYTQRGSMMLHRRKHPGDLPPVPPIKLDLLLKSIQPKINQLAKGTAFKSDADTKSSNQD</sequence>
<organism evidence="15 16">
    <name type="scientific">Cephus cinctus</name>
    <name type="common">Wheat stem sawfly</name>
    <dbReference type="NCBI Taxonomy" id="211228"/>
    <lineage>
        <taxon>Eukaryota</taxon>
        <taxon>Metazoa</taxon>
        <taxon>Ecdysozoa</taxon>
        <taxon>Arthropoda</taxon>
        <taxon>Hexapoda</taxon>
        <taxon>Insecta</taxon>
        <taxon>Pterygota</taxon>
        <taxon>Neoptera</taxon>
        <taxon>Endopterygota</taxon>
        <taxon>Hymenoptera</taxon>
        <taxon>Cephoidea</taxon>
        <taxon>Cephidae</taxon>
        <taxon>Cephus</taxon>
    </lineage>
</organism>
<dbReference type="PANTHER" id="PTHR24393">
    <property type="entry name" value="ZINC FINGER PROTEIN"/>
    <property type="match status" value="1"/>
</dbReference>
<feature type="binding site" evidence="11">
    <location>
        <position position="55"/>
    </location>
    <ligand>
        <name>Zn(2+)</name>
        <dbReference type="ChEBI" id="CHEBI:29105"/>
    </ligand>
</feature>
<keyword evidence="2 11" id="KW-0479">Metal-binding</keyword>